<accession>A0A381YZ06</accession>
<dbReference type="AlphaFoldDB" id="A0A381YZ06"/>
<evidence type="ECO:0000256" key="1">
    <source>
        <dbReference type="ARBA" id="ARBA00023235"/>
    </source>
</evidence>
<feature type="domain" description="Xylose isomerase-like TIM barrel" evidence="2">
    <location>
        <begin position="16"/>
        <end position="198"/>
    </location>
</feature>
<dbReference type="Gene3D" id="3.20.20.150">
    <property type="entry name" value="Divalent-metal-dependent TIM barrel enzymes"/>
    <property type="match status" value="1"/>
</dbReference>
<organism evidence="3">
    <name type="scientific">marine metagenome</name>
    <dbReference type="NCBI Taxonomy" id="408172"/>
    <lineage>
        <taxon>unclassified sequences</taxon>
        <taxon>metagenomes</taxon>
        <taxon>ecological metagenomes</taxon>
    </lineage>
</organism>
<dbReference type="Pfam" id="PF01261">
    <property type="entry name" value="AP_endonuc_2"/>
    <property type="match status" value="1"/>
</dbReference>
<dbReference type="InterPro" id="IPR036237">
    <property type="entry name" value="Xyl_isomerase-like_sf"/>
</dbReference>
<protein>
    <recommendedName>
        <fullName evidence="2">Xylose isomerase-like TIM barrel domain-containing protein</fullName>
    </recommendedName>
</protein>
<gene>
    <name evidence="3" type="ORF">METZ01_LOCUS135112</name>
</gene>
<dbReference type="InterPro" id="IPR013022">
    <property type="entry name" value="Xyl_isomerase-like_TIM-brl"/>
</dbReference>
<dbReference type="PANTHER" id="PTHR43489">
    <property type="entry name" value="ISOMERASE"/>
    <property type="match status" value="1"/>
</dbReference>
<dbReference type="EMBL" id="UINC01019431">
    <property type="protein sequence ID" value="SVA82258.1"/>
    <property type="molecule type" value="Genomic_DNA"/>
</dbReference>
<proteinExistence type="predicted"/>
<evidence type="ECO:0000313" key="3">
    <source>
        <dbReference type="EMBL" id="SVA82258.1"/>
    </source>
</evidence>
<evidence type="ECO:0000259" key="2">
    <source>
        <dbReference type="Pfam" id="PF01261"/>
    </source>
</evidence>
<keyword evidence="1" id="KW-0413">Isomerase</keyword>
<dbReference type="SUPFAM" id="SSF51658">
    <property type="entry name" value="Xylose isomerase-like"/>
    <property type="match status" value="1"/>
</dbReference>
<dbReference type="GO" id="GO:0016853">
    <property type="term" value="F:isomerase activity"/>
    <property type="evidence" value="ECO:0007669"/>
    <property type="project" value="UniProtKB-KW"/>
</dbReference>
<dbReference type="PANTHER" id="PTHR43489:SF7">
    <property type="entry name" value="3-DEHYDRO-D-GULOSIDE 4-EPIMERASE-RELATED"/>
    <property type="match status" value="1"/>
</dbReference>
<name>A0A381YZ06_9ZZZZ</name>
<reference evidence="3" key="1">
    <citation type="submission" date="2018-05" db="EMBL/GenBank/DDBJ databases">
        <authorList>
            <person name="Lanie J.A."/>
            <person name="Ng W.-L."/>
            <person name="Kazmierczak K.M."/>
            <person name="Andrzejewski T.M."/>
            <person name="Davidsen T.M."/>
            <person name="Wayne K.J."/>
            <person name="Tettelin H."/>
            <person name="Glass J.I."/>
            <person name="Rusch D."/>
            <person name="Podicherti R."/>
            <person name="Tsui H.-C.T."/>
            <person name="Winkler M.E."/>
        </authorList>
    </citation>
    <scope>NUCLEOTIDE SEQUENCE</scope>
</reference>
<sequence>MISNQVGIDLFSVMNAKHWSLPLSHPDQEVRTGSAQGVIDSIETAAVIGASTVLLVPAVVNPEISYEDAYSRSQAEIKNLIPVSEEKNVKISIENVWNKFLLSPIEFVNYIDEFESDCIGAYFDVGNILLYGYPQHWIRSIGNRMDKVHIKGFNTNGFRWTGLIEDCSIDWNSVMAALSDISYDGYITAELGVDQNDPIGGTHKISQDMDLIIAGEV</sequence>
<dbReference type="InterPro" id="IPR050417">
    <property type="entry name" value="Sugar_Epim/Isomerase"/>
</dbReference>